<sequence>MAVTTEGAVTVIEKLQCWMPGTAACALADRLEQPMMHERCHWVCFSTSHRRWQLEGRGKRTTSELGERCWAKGQGARGHTPCDDLAASGNRLLIGRSPPPSRSSHPCRGLAGSGKRCRGGLGILRRPCEEDRKSMRDVADRECMSQDRKAASHRVAGRCRSAAPTPDYFRGAIGPCFHLCAQVLPTTVSHPAYISVTTTSTDVFQCNSFSFRFNGVPFDPRQLTITVHGEPNGSDRKRDPETWKGSSLSLPFFPSPGCAPRGGLAVWVRFLAAADGPSSALIPHVSAAKREDTAATPKAESRRSSDAALFRAGTDPFRDCHPFGEDSDGLDVTFTTHGTRRENFSCALMPSSRNEINLIGFPEASAYSGSTPRSAFLPVPPPAATPIDDSKRISDPSARLLPSMQHHRCWEAM</sequence>
<proteinExistence type="predicted"/>
<evidence type="ECO:0000313" key="1">
    <source>
        <dbReference type="EMBL" id="KAF2636208.1"/>
    </source>
</evidence>
<evidence type="ECO:0000313" key="2">
    <source>
        <dbReference type="Proteomes" id="UP000799753"/>
    </source>
</evidence>
<organism evidence="1 2">
    <name type="scientific">Massarina eburnea CBS 473.64</name>
    <dbReference type="NCBI Taxonomy" id="1395130"/>
    <lineage>
        <taxon>Eukaryota</taxon>
        <taxon>Fungi</taxon>
        <taxon>Dikarya</taxon>
        <taxon>Ascomycota</taxon>
        <taxon>Pezizomycotina</taxon>
        <taxon>Dothideomycetes</taxon>
        <taxon>Pleosporomycetidae</taxon>
        <taxon>Pleosporales</taxon>
        <taxon>Massarineae</taxon>
        <taxon>Massarinaceae</taxon>
        <taxon>Massarina</taxon>
    </lineage>
</organism>
<accession>A0A6A6RPT9</accession>
<keyword evidence="2" id="KW-1185">Reference proteome</keyword>
<protein>
    <submittedName>
        <fullName evidence="1">Uncharacterized protein</fullName>
    </submittedName>
</protein>
<dbReference type="EMBL" id="MU006800">
    <property type="protein sequence ID" value="KAF2636208.1"/>
    <property type="molecule type" value="Genomic_DNA"/>
</dbReference>
<reference evidence="1" key="1">
    <citation type="journal article" date="2020" name="Stud. Mycol.">
        <title>101 Dothideomycetes genomes: a test case for predicting lifestyles and emergence of pathogens.</title>
        <authorList>
            <person name="Haridas S."/>
            <person name="Albert R."/>
            <person name="Binder M."/>
            <person name="Bloem J."/>
            <person name="Labutti K."/>
            <person name="Salamov A."/>
            <person name="Andreopoulos B."/>
            <person name="Baker S."/>
            <person name="Barry K."/>
            <person name="Bills G."/>
            <person name="Bluhm B."/>
            <person name="Cannon C."/>
            <person name="Castanera R."/>
            <person name="Culley D."/>
            <person name="Daum C."/>
            <person name="Ezra D."/>
            <person name="Gonzalez J."/>
            <person name="Henrissat B."/>
            <person name="Kuo A."/>
            <person name="Liang C."/>
            <person name="Lipzen A."/>
            <person name="Lutzoni F."/>
            <person name="Magnuson J."/>
            <person name="Mondo S."/>
            <person name="Nolan M."/>
            <person name="Ohm R."/>
            <person name="Pangilinan J."/>
            <person name="Park H.-J."/>
            <person name="Ramirez L."/>
            <person name="Alfaro M."/>
            <person name="Sun H."/>
            <person name="Tritt A."/>
            <person name="Yoshinaga Y."/>
            <person name="Zwiers L.-H."/>
            <person name="Turgeon B."/>
            <person name="Goodwin S."/>
            <person name="Spatafora J."/>
            <person name="Crous P."/>
            <person name="Grigoriev I."/>
        </authorList>
    </citation>
    <scope>NUCLEOTIDE SEQUENCE</scope>
    <source>
        <strain evidence="1">CBS 473.64</strain>
    </source>
</reference>
<gene>
    <name evidence="1" type="ORF">P280DRAFT_534152</name>
</gene>
<dbReference type="Proteomes" id="UP000799753">
    <property type="component" value="Unassembled WGS sequence"/>
</dbReference>
<name>A0A6A6RPT9_9PLEO</name>
<dbReference type="AlphaFoldDB" id="A0A6A6RPT9"/>